<evidence type="ECO:0000256" key="1">
    <source>
        <dbReference type="SAM" id="MobiDB-lite"/>
    </source>
</evidence>
<gene>
    <name evidence="4" type="ORF">Cgig2_026412</name>
</gene>
<dbReference type="InterPro" id="IPR000477">
    <property type="entry name" value="RT_dom"/>
</dbReference>
<feature type="compositionally biased region" description="Polar residues" evidence="1">
    <location>
        <begin position="21"/>
        <end position="44"/>
    </location>
</feature>
<evidence type="ECO:0000259" key="2">
    <source>
        <dbReference type="Pfam" id="PF00078"/>
    </source>
</evidence>
<reference evidence="4" key="1">
    <citation type="submission" date="2022-04" db="EMBL/GenBank/DDBJ databases">
        <title>Carnegiea gigantea Genome sequencing and assembly v2.</title>
        <authorList>
            <person name="Copetti D."/>
            <person name="Sanderson M.J."/>
            <person name="Burquez A."/>
            <person name="Wojciechowski M.F."/>
        </authorList>
    </citation>
    <scope>NUCLEOTIDE SEQUENCE</scope>
    <source>
        <strain evidence="4">SGP5-SGP5p</strain>
        <tissue evidence="4">Aerial part</tissue>
    </source>
</reference>
<evidence type="ECO:0000259" key="3">
    <source>
        <dbReference type="Pfam" id="PF14111"/>
    </source>
</evidence>
<sequence length="633" mass="71686">MARGGKRGRPRVHLGPPISSKPPTNGQPAASPSTSIPRTESTPLQHGINGTGAGYARPATYASLVNPDEGTTLEFIPVLEINGVKCAKVDFQDIEDEVNYWQSAVICCVLGANPPITVIEGYVKCIWKDYAINKVVLVKKGLYLVRFEDYQDTLKVIQKGFYLFDQKPFIVKAWIAEMETNTEAIASLPIWVQFPELDIKLFLHQQPTGTVGFLEIKVKKDNMTQPQGLSDHSPISLDFPTCPRPKKSFQFFDMWVKDPQFMDLGAMNLEKQSHASKLQALKSFLCNMRGPLACLTEATMQISMHSKPKPENTSHKQTYVSLTHSALSLIKQQSKAEWIGFGDECSKYFMAKIRQRKAMTSIFQLKDKHDQWVEGFEAVADTITDFYKDLLGKHESQRSQVDPQVTEYGQTLSLEQQINLYQPFKETEIKQAFFSIRNFKSPGSDGFNSGFYKASWEHTGNMVCQAVQEFFRNGELPSFYGETKLVKLPKISNPEKATDSRPISYYNVIYKTITKLICSRLKEVLPTIINGGQGAFVKGRELIFNVLVCQDLIRGYNRKFLPRSCIMKVDLHQAFESVHWAILEEWLKALKFPPLFIKWIMNCIISIQFTISINGKQGDLFKGKKGLKHGDPL</sequence>
<dbReference type="Pfam" id="PF00078">
    <property type="entry name" value="RVT_1"/>
    <property type="match status" value="1"/>
</dbReference>
<dbReference type="SUPFAM" id="SSF56672">
    <property type="entry name" value="DNA/RNA polymerases"/>
    <property type="match status" value="1"/>
</dbReference>
<feature type="region of interest" description="Disordered" evidence="1">
    <location>
        <begin position="1"/>
        <end position="49"/>
    </location>
</feature>
<dbReference type="Pfam" id="PF14111">
    <property type="entry name" value="DUF4283"/>
    <property type="match status" value="1"/>
</dbReference>
<dbReference type="PANTHER" id="PTHR31635:SF196">
    <property type="entry name" value="REVERSE TRANSCRIPTASE DOMAIN-CONTAINING PROTEIN-RELATED"/>
    <property type="match status" value="1"/>
</dbReference>
<evidence type="ECO:0008006" key="6">
    <source>
        <dbReference type="Google" id="ProtNLM"/>
    </source>
</evidence>
<comment type="caution">
    <text evidence="4">The sequence shown here is derived from an EMBL/GenBank/DDBJ whole genome shotgun (WGS) entry which is preliminary data.</text>
</comment>
<evidence type="ECO:0000313" key="4">
    <source>
        <dbReference type="EMBL" id="KAJ8419500.1"/>
    </source>
</evidence>
<organism evidence="4 5">
    <name type="scientific">Carnegiea gigantea</name>
    <dbReference type="NCBI Taxonomy" id="171969"/>
    <lineage>
        <taxon>Eukaryota</taxon>
        <taxon>Viridiplantae</taxon>
        <taxon>Streptophyta</taxon>
        <taxon>Embryophyta</taxon>
        <taxon>Tracheophyta</taxon>
        <taxon>Spermatophyta</taxon>
        <taxon>Magnoliopsida</taxon>
        <taxon>eudicotyledons</taxon>
        <taxon>Gunneridae</taxon>
        <taxon>Pentapetalae</taxon>
        <taxon>Caryophyllales</taxon>
        <taxon>Cactineae</taxon>
        <taxon>Cactaceae</taxon>
        <taxon>Cactoideae</taxon>
        <taxon>Echinocereeae</taxon>
        <taxon>Carnegiea</taxon>
    </lineage>
</organism>
<feature type="domain" description="DUF4283" evidence="3">
    <location>
        <begin position="100"/>
        <end position="176"/>
    </location>
</feature>
<dbReference type="EMBL" id="JAKOGI010005027">
    <property type="protein sequence ID" value="KAJ8419500.1"/>
    <property type="molecule type" value="Genomic_DNA"/>
</dbReference>
<accession>A0A9Q1GFX6</accession>
<dbReference type="InterPro" id="IPR043502">
    <property type="entry name" value="DNA/RNA_pol_sf"/>
</dbReference>
<evidence type="ECO:0000313" key="5">
    <source>
        <dbReference type="Proteomes" id="UP001153076"/>
    </source>
</evidence>
<dbReference type="OrthoDB" id="1938551at2759"/>
<dbReference type="PANTHER" id="PTHR31635">
    <property type="entry name" value="REVERSE TRANSCRIPTASE DOMAIN-CONTAINING PROTEIN-RELATED"/>
    <property type="match status" value="1"/>
</dbReference>
<proteinExistence type="predicted"/>
<keyword evidence="5" id="KW-1185">Reference proteome</keyword>
<dbReference type="InterPro" id="IPR025558">
    <property type="entry name" value="DUF4283"/>
</dbReference>
<name>A0A9Q1GFX6_9CARY</name>
<dbReference type="Proteomes" id="UP001153076">
    <property type="component" value="Unassembled WGS sequence"/>
</dbReference>
<feature type="domain" description="Reverse transcriptase" evidence="2">
    <location>
        <begin position="496"/>
        <end position="632"/>
    </location>
</feature>
<feature type="compositionally biased region" description="Basic residues" evidence="1">
    <location>
        <begin position="1"/>
        <end position="12"/>
    </location>
</feature>
<dbReference type="AlphaFoldDB" id="A0A9Q1GFX6"/>
<protein>
    <recommendedName>
        <fullName evidence="6">Reverse transcriptase domain-containing protein</fullName>
    </recommendedName>
</protein>